<proteinExistence type="predicted"/>
<reference evidence="1" key="1">
    <citation type="submission" date="2023-08" db="EMBL/GenBank/DDBJ databases">
        <title>Reference Genome Resource for the Citrus Pathogen Phytophthora citrophthora.</title>
        <authorList>
            <person name="Moller H."/>
            <person name="Coetzee B."/>
            <person name="Rose L.J."/>
            <person name="Van Niekerk J.M."/>
        </authorList>
    </citation>
    <scope>NUCLEOTIDE SEQUENCE</scope>
    <source>
        <strain evidence="1">STE-U-9442</strain>
    </source>
</reference>
<dbReference type="AlphaFoldDB" id="A0AAD9GBQ3"/>
<name>A0AAD9GBQ3_9STRA</name>
<sequence length="116" mass="13213">MDMVTLEVAHSVLGRTGAPPVVRDERSHRDSVSVTPAQFHDKLRQLEEEKDHIILSAHQHNCPDTVQSSQLIMADTLTPHLHDRQNNLPLLDLNQFDRDFPLLFLANVCESVQAYH</sequence>
<keyword evidence="2" id="KW-1185">Reference proteome</keyword>
<dbReference type="EMBL" id="JASMQC010000023">
    <property type="protein sequence ID" value="KAK1935444.1"/>
    <property type="molecule type" value="Genomic_DNA"/>
</dbReference>
<organism evidence="1 2">
    <name type="scientific">Phytophthora citrophthora</name>
    <dbReference type="NCBI Taxonomy" id="4793"/>
    <lineage>
        <taxon>Eukaryota</taxon>
        <taxon>Sar</taxon>
        <taxon>Stramenopiles</taxon>
        <taxon>Oomycota</taxon>
        <taxon>Peronosporomycetes</taxon>
        <taxon>Peronosporales</taxon>
        <taxon>Peronosporaceae</taxon>
        <taxon>Phytophthora</taxon>
    </lineage>
</organism>
<accession>A0AAD9GBQ3</accession>
<comment type="caution">
    <text evidence="1">The sequence shown here is derived from an EMBL/GenBank/DDBJ whole genome shotgun (WGS) entry which is preliminary data.</text>
</comment>
<dbReference type="Proteomes" id="UP001259832">
    <property type="component" value="Unassembled WGS sequence"/>
</dbReference>
<evidence type="ECO:0000313" key="2">
    <source>
        <dbReference type="Proteomes" id="UP001259832"/>
    </source>
</evidence>
<gene>
    <name evidence="1" type="ORF">P3T76_010669</name>
</gene>
<protein>
    <submittedName>
        <fullName evidence="1">Uncharacterized protein</fullName>
    </submittedName>
</protein>
<evidence type="ECO:0000313" key="1">
    <source>
        <dbReference type="EMBL" id="KAK1935444.1"/>
    </source>
</evidence>